<accession>A0A3Q8WV31</accession>
<evidence type="ECO:0000256" key="1">
    <source>
        <dbReference type="SAM" id="Phobius"/>
    </source>
</evidence>
<dbReference type="AlphaFoldDB" id="A0A3Q8WV31"/>
<evidence type="ECO:0000313" key="3">
    <source>
        <dbReference type="Proteomes" id="UP000270021"/>
    </source>
</evidence>
<gene>
    <name evidence="2" type="ORF">EJO69_00545</name>
</gene>
<keyword evidence="3" id="KW-1185">Reference proteome</keyword>
<keyword evidence="1" id="KW-0812">Transmembrane</keyword>
<dbReference type="KEGG" id="fsl:EJO69_00545"/>
<dbReference type="Proteomes" id="UP000270021">
    <property type="component" value="Chromosome"/>
</dbReference>
<sequence length="92" mass="10680">MLFWALSLYTFVLFGRVVIDLVSTFSRDWRPTGFMLIVANVVYRLTDPPLRFLRRYVPPLRMGPVALDMGFIVLFFGVSIAQWIVQRIIIGL</sequence>
<dbReference type="GO" id="GO:0016020">
    <property type="term" value="C:membrane"/>
    <property type="evidence" value="ECO:0007669"/>
    <property type="project" value="InterPro"/>
</dbReference>
<keyword evidence="1" id="KW-1133">Transmembrane helix</keyword>
<proteinExistence type="predicted"/>
<keyword evidence="1" id="KW-0472">Membrane</keyword>
<evidence type="ECO:0000313" key="2">
    <source>
        <dbReference type="EMBL" id="AZN30999.1"/>
    </source>
</evidence>
<dbReference type="InterPro" id="IPR003425">
    <property type="entry name" value="CCB3/YggT"/>
</dbReference>
<name>A0A3Q8WV31_9ACTO</name>
<feature type="transmembrane region" description="Helical" evidence="1">
    <location>
        <begin position="65"/>
        <end position="85"/>
    </location>
</feature>
<dbReference type="EMBL" id="CP034438">
    <property type="protein sequence ID" value="AZN30999.1"/>
    <property type="molecule type" value="Genomic_DNA"/>
</dbReference>
<dbReference type="OrthoDB" id="3216131at2"/>
<organism evidence="2 3">
    <name type="scientific">Flaviflexus salsibiostraticola</name>
    <dbReference type="NCBI Taxonomy" id="1282737"/>
    <lineage>
        <taxon>Bacteria</taxon>
        <taxon>Bacillati</taxon>
        <taxon>Actinomycetota</taxon>
        <taxon>Actinomycetes</taxon>
        <taxon>Actinomycetales</taxon>
        <taxon>Actinomycetaceae</taxon>
        <taxon>Flaviflexus</taxon>
    </lineage>
</organism>
<protein>
    <submittedName>
        <fullName evidence="2">YggT family protein</fullName>
    </submittedName>
</protein>
<reference evidence="2 3" key="1">
    <citation type="submission" date="2018-12" db="EMBL/GenBank/DDBJ databases">
        <title>Complete genome sequence of Flaviflexus salsibiostraticola KCTC 33148.</title>
        <authorList>
            <person name="Bae J.-W."/>
        </authorList>
    </citation>
    <scope>NUCLEOTIDE SEQUENCE [LARGE SCALE GENOMIC DNA]</scope>
    <source>
        <strain evidence="2 3">KCTC 33148</strain>
    </source>
</reference>
<dbReference type="Pfam" id="PF02325">
    <property type="entry name" value="CCB3_YggT"/>
    <property type="match status" value="1"/>
</dbReference>